<reference evidence="1 2" key="1">
    <citation type="journal article" date="2018" name="Nat. Ecol. Evol.">
        <title>Shark genomes provide insights into elasmobranch evolution and the origin of vertebrates.</title>
        <authorList>
            <person name="Hara Y"/>
            <person name="Yamaguchi K"/>
            <person name="Onimaru K"/>
            <person name="Kadota M"/>
            <person name="Koyanagi M"/>
            <person name="Keeley SD"/>
            <person name="Tatsumi K"/>
            <person name="Tanaka K"/>
            <person name="Motone F"/>
            <person name="Kageyama Y"/>
            <person name="Nozu R"/>
            <person name="Adachi N"/>
            <person name="Nishimura O"/>
            <person name="Nakagawa R"/>
            <person name="Tanegashima C"/>
            <person name="Kiyatake I"/>
            <person name="Matsumoto R"/>
            <person name="Murakumo K"/>
            <person name="Nishida K"/>
            <person name="Terakita A"/>
            <person name="Kuratani S"/>
            <person name="Sato K"/>
            <person name="Hyodo S Kuraku.S."/>
        </authorList>
    </citation>
    <scope>NUCLEOTIDE SEQUENCE [LARGE SCALE GENOMIC DNA]</scope>
</reference>
<dbReference type="EMBL" id="BEZZ01000453">
    <property type="protein sequence ID" value="GCC32676.1"/>
    <property type="molecule type" value="Genomic_DNA"/>
</dbReference>
<accession>A0A401SQN3</accession>
<dbReference type="Proteomes" id="UP000287033">
    <property type="component" value="Unassembled WGS sequence"/>
</dbReference>
<name>A0A401SQN3_CHIPU</name>
<comment type="caution">
    <text evidence="1">The sequence shown here is derived from an EMBL/GenBank/DDBJ whole genome shotgun (WGS) entry which is preliminary data.</text>
</comment>
<gene>
    <name evidence="1" type="ORF">chiPu_0011140</name>
</gene>
<dbReference type="AlphaFoldDB" id="A0A401SQN3"/>
<sequence length="113" mass="12096">MRLNEPERDVGKLREKIPELTAFAGALRTKGGREAGLGGVLSFPRVISGDPDPVGPEVHLSALAEFYLNGIPSLPPHIKMGGDLYVLLVQSQGQQLKQPTPGEMVVAEPEAGW</sequence>
<keyword evidence="2" id="KW-1185">Reference proteome</keyword>
<organism evidence="1 2">
    <name type="scientific">Chiloscyllium punctatum</name>
    <name type="common">Brownbanded bambooshark</name>
    <name type="synonym">Hemiscyllium punctatum</name>
    <dbReference type="NCBI Taxonomy" id="137246"/>
    <lineage>
        <taxon>Eukaryota</taxon>
        <taxon>Metazoa</taxon>
        <taxon>Chordata</taxon>
        <taxon>Craniata</taxon>
        <taxon>Vertebrata</taxon>
        <taxon>Chondrichthyes</taxon>
        <taxon>Elasmobranchii</taxon>
        <taxon>Galeomorphii</taxon>
        <taxon>Galeoidea</taxon>
        <taxon>Orectolobiformes</taxon>
        <taxon>Hemiscylliidae</taxon>
        <taxon>Chiloscyllium</taxon>
    </lineage>
</organism>
<proteinExistence type="predicted"/>
<evidence type="ECO:0000313" key="2">
    <source>
        <dbReference type="Proteomes" id="UP000287033"/>
    </source>
</evidence>
<protein>
    <submittedName>
        <fullName evidence="1">Uncharacterized protein</fullName>
    </submittedName>
</protein>
<evidence type="ECO:0000313" key="1">
    <source>
        <dbReference type="EMBL" id="GCC32676.1"/>
    </source>
</evidence>